<dbReference type="Gramene" id="KCW62260">
    <property type="protein sequence ID" value="KCW62260"/>
    <property type="gene ID" value="EUGRSUZ_H04920"/>
</dbReference>
<keyword evidence="14" id="KW-0325">Glycoprotein</keyword>
<evidence type="ECO:0000256" key="10">
    <source>
        <dbReference type="ARBA" id="ARBA00022989"/>
    </source>
</evidence>
<dbReference type="EC" id="2.7.11.1" evidence="17"/>
<gene>
    <name evidence="21" type="ORF">EUGRSUZ_H04920</name>
</gene>
<evidence type="ECO:0000256" key="8">
    <source>
        <dbReference type="ARBA" id="ARBA00022777"/>
    </source>
</evidence>
<proteinExistence type="inferred from homology"/>
<evidence type="ECO:0000256" key="12">
    <source>
        <dbReference type="ARBA" id="ARBA00023157"/>
    </source>
</evidence>
<dbReference type="EMBL" id="KK198760">
    <property type="protein sequence ID" value="KCW62260.1"/>
    <property type="molecule type" value="Genomic_DNA"/>
</dbReference>
<evidence type="ECO:0000256" key="18">
    <source>
        <dbReference type="SAM" id="MobiDB-lite"/>
    </source>
</evidence>
<evidence type="ECO:0000256" key="17">
    <source>
        <dbReference type="PIRNR" id="PIRNR000641"/>
    </source>
</evidence>
<dbReference type="SMART" id="SM00108">
    <property type="entry name" value="B_lectin"/>
    <property type="match status" value="2"/>
</dbReference>
<evidence type="ECO:0000256" key="5">
    <source>
        <dbReference type="ARBA" id="ARBA00022692"/>
    </source>
</evidence>
<keyword evidence="9 17" id="KW-0067">ATP-binding</keyword>
<dbReference type="KEGG" id="egr:104417848"/>
<dbReference type="OMA" id="DFRLYSH"/>
<dbReference type="GO" id="GO:0004674">
    <property type="term" value="F:protein serine/threonine kinase activity"/>
    <property type="evidence" value="ECO:0007669"/>
    <property type="project" value="UniProtKB-KW"/>
</dbReference>
<dbReference type="PANTHER" id="PTHR47976:SF27">
    <property type="entry name" value="RECEPTOR-LIKE SERINE_THREONINE-PROTEIN KINASE"/>
    <property type="match status" value="1"/>
</dbReference>
<comment type="subcellular location">
    <subcellularLocation>
        <location evidence="1">Membrane</location>
        <topology evidence="1">Single-pass type I membrane protein</topology>
    </subcellularLocation>
</comment>
<organism evidence="21">
    <name type="scientific">Eucalyptus grandis</name>
    <name type="common">Flooded gum</name>
    <dbReference type="NCBI Taxonomy" id="71139"/>
    <lineage>
        <taxon>Eukaryota</taxon>
        <taxon>Viridiplantae</taxon>
        <taxon>Streptophyta</taxon>
        <taxon>Embryophyta</taxon>
        <taxon>Tracheophyta</taxon>
        <taxon>Spermatophyta</taxon>
        <taxon>Magnoliopsida</taxon>
        <taxon>eudicotyledons</taxon>
        <taxon>Gunneridae</taxon>
        <taxon>Pentapetalae</taxon>
        <taxon>rosids</taxon>
        <taxon>malvids</taxon>
        <taxon>Myrtales</taxon>
        <taxon>Myrtaceae</taxon>
        <taxon>Myrtoideae</taxon>
        <taxon>Eucalypteae</taxon>
        <taxon>Eucalyptus</taxon>
    </lineage>
</organism>
<comment type="similarity">
    <text evidence="17">Belongs to the protein kinase superfamily. Ser/Thr protein kinase family.</text>
</comment>
<dbReference type="FunFam" id="3.30.200.20:FF:000059">
    <property type="entry name" value="S-receptor-like serine/threonine-protein kinase"/>
    <property type="match status" value="1"/>
</dbReference>
<evidence type="ECO:0000256" key="16">
    <source>
        <dbReference type="ARBA" id="ARBA00048679"/>
    </source>
</evidence>
<evidence type="ECO:0000256" key="2">
    <source>
        <dbReference type="ARBA" id="ARBA00022527"/>
    </source>
</evidence>
<keyword evidence="13" id="KW-0675">Receptor</keyword>
<dbReference type="InParanoid" id="A0A059B9B2"/>
<feature type="domain" description="Protein kinase" evidence="20">
    <location>
        <begin position="491"/>
        <end position="771"/>
    </location>
</feature>
<dbReference type="InterPro" id="IPR051343">
    <property type="entry name" value="G-type_lectin_kinases/EP1-like"/>
</dbReference>
<keyword evidence="11 19" id="KW-0472">Membrane</keyword>
<sequence>MAVGAQQMTSNTSPERIPVDSSLSPGTNQTSWLSPSGLFAFGFYQEGGKYAVGIWLVGNPNKTVIWTANRDDPLVDSSSSIEFTPYTLIVRTYQGGKAKSIISWQKPADSASMLDSGNFVIYNFPYDPSNVNWQSFDSPTDTLVIDQHLLNYKELVSSKSPVDHSSGRFHVVMQGDSNLVAYGVNSTNVDTDAYWSTNTQEKINATYTLLQDRVALFFVGGLVTLQANSSDPDQKSILLYRATLDYDGNFRLYLHSFINGDALNSNVSVKWLAQNSSCDIKGFCGLNSFCKVTDEKAGCHCFPGFDFVDESHDFLGCYRRSNYEQLCRAEESALSFSIVQMNSTTMGGHPYSVIPLSLEECSRSCSDDCHCEAALHVNDICEKNKLPIMYAAKTPDNSSTVLIKKLMPAPPGKPEEPNQHVTKGKKMLILLLSISLGSFAVLCCLIAVFSFLMYHHQVRKYERLAKVPTLGPAQEFSLQSFSYNELEKATAGFREKLHKGSLWTVYKGAISDGKRPVAVKRLEREVEEGEQEFRAEMTTVGRTHHKSLVRLLGFCKENSRKILVYEYLKNGSLANLLFNVENQLAWRERVRIALEVARGILYLHEECDLQIIHGAISTRNILIDESWTAKISDFRLAKVLMPNQTGILYNIKGKRTCVAPEQHKHALLSTKVDIYSFGVVLLETVCCRSNIVVDAPTADEVLLSTWVQKCYVAGELKKLIMDDAQVDMKSLEKMVKVGLLCTQDDPSLRPSIKDVILMLEGTKDTPDPPFITMSSVCF</sequence>
<name>A0A059B9B2_EUCGR</name>
<dbReference type="InterPro" id="IPR001480">
    <property type="entry name" value="Bulb-type_lectin_dom"/>
</dbReference>
<evidence type="ECO:0000313" key="21">
    <source>
        <dbReference type="EMBL" id="KCW62260.1"/>
    </source>
</evidence>
<dbReference type="GO" id="GO:0106310">
    <property type="term" value="F:protein serine kinase activity"/>
    <property type="evidence" value="ECO:0007669"/>
    <property type="project" value="RHEA"/>
</dbReference>
<dbReference type="FunFam" id="1.10.510.10:FF:000590">
    <property type="entry name" value="PR5-like receptor kinase"/>
    <property type="match status" value="1"/>
</dbReference>
<dbReference type="GO" id="GO:0016020">
    <property type="term" value="C:membrane"/>
    <property type="evidence" value="ECO:0007669"/>
    <property type="project" value="UniProtKB-SubCell"/>
</dbReference>
<feature type="region of interest" description="Disordered" evidence="18">
    <location>
        <begin position="1"/>
        <end position="25"/>
    </location>
</feature>
<dbReference type="PANTHER" id="PTHR47976">
    <property type="entry name" value="G-TYPE LECTIN S-RECEPTOR-LIKE SERINE/THREONINE-PROTEIN KINASE SD2-5"/>
    <property type="match status" value="1"/>
</dbReference>
<dbReference type="SUPFAM" id="SSF51110">
    <property type="entry name" value="alpha-D-mannose-specific plant lectins"/>
    <property type="match status" value="1"/>
</dbReference>
<evidence type="ECO:0000256" key="11">
    <source>
        <dbReference type="ARBA" id="ARBA00023136"/>
    </source>
</evidence>
<evidence type="ECO:0000256" key="19">
    <source>
        <dbReference type="SAM" id="Phobius"/>
    </source>
</evidence>
<keyword evidence="7 17" id="KW-0547">Nucleotide-binding</keyword>
<keyword evidence="3" id="KW-0245">EGF-like domain</keyword>
<keyword evidence="8 17" id="KW-0418">Kinase</keyword>
<evidence type="ECO:0000256" key="7">
    <source>
        <dbReference type="ARBA" id="ARBA00022741"/>
    </source>
</evidence>
<comment type="catalytic activity">
    <reaction evidence="15 17">
        <text>L-threonyl-[protein] + ATP = O-phospho-L-threonyl-[protein] + ADP + H(+)</text>
        <dbReference type="Rhea" id="RHEA:46608"/>
        <dbReference type="Rhea" id="RHEA-COMP:11060"/>
        <dbReference type="Rhea" id="RHEA-COMP:11605"/>
        <dbReference type="ChEBI" id="CHEBI:15378"/>
        <dbReference type="ChEBI" id="CHEBI:30013"/>
        <dbReference type="ChEBI" id="CHEBI:30616"/>
        <dbReference type="ChEBI" id="CHEBI:61977"/>
        <dbReference type="ChEBI" id="CHEBI:456216"/>
        <dbReference type="EC" id="2.7.11.1"/>
    </reaction>
</comment>
<keyword evidence="2 17" id="KW-0723">Serine/threonine-protein kinase</keyword>
<feature type="transmembrane region" description="Helical" evidence="19">
    <location>
        <begin position="427"/>
        <end position="454"/>
    </location>
</feature>
<dbReference type="eggNOG" id="ENOG502QRX7">
    <property type="taxonomic scope" value="Eukaryota"/>
</dbReference>
<dbReference type="AlphaFoldDB" id="A0A059B9B2"/>
<comment type="catalytic activity">
    <reaction evidence="16 17">
        <text>L-seryl-[protein] + ATP = O-phospho-L-seryl-[protein] + ADP + H(+)</text>
        <dbReference type="Rhea" id="RHEA:17989"/>
        <dbReference type="Rhea" id="RHEA-COMP:9863"/>
        <dbReference type="Rhea" id="RHEA-COMP:11604"/>
        <dbReference type="ChEBI" id="CHEBI:15378"/>
        <dbReference type="ChEBI" id="CHEBI:29999"/>
        <dbReference type="ChEBI" id="CHEBI:30616"/>
        <dbReference type="ChEBI" id="CHEBI:83421"/>
        <dbReference type="ChEBI" id="CHEBI:456216"/>
        <dbReference type="EC" id="2.7.11.1"/>
    </reaction>
</comment>
<keyword evidence="5 19" id="KW-0812">Transmembrane</keyword>
<dbReference type="InterPro" id="IPR036426">
    <property type="entry name" value="Bulb-type_lectin_dom_sf"/>
</dbReference>
<dbReference type="Gene3D" id="2.90.10.10">
    <property type="entry name" value="Bulb-type lectin domain"/>
    <property type="match status" value="2"/>
</dbReference>
<keyword evidence="10 19" id="KW-1133">Transmembrane helix</keyword>
<dbReference type="InterPro" id="IPR024171">
    <property type="entry name" value="SRK-like_kinase"/>
</dbReference>
<evidence type="ECO:0000256" key="1">
    <source>
        <dbReference type="ARBA" id="ARBA00004479"/>
    </source>
</evidence>
<evidence type="ECO:0000259" key="20">
    <source>
        <dbReference type="PROSITE" id="PS50011"/>
    </source>
</evidence>
<evidence type="ECO:0000256" key="15">
    <source>
        <dbReference type="ARBA" id="ARBA00047899"/>
    </source>
</evidence>
<dbReference type="InterPro" id="IPR001245">
    <property type="entry name" value="Ser-Thr/Tyr_kinase_cat_dom"/>
</dbReference>
<accession>A0A059B9B2</accession>
<dbReference type="Pfam" id="PF07714">
    <property type="entry name" value="PK_Tyr_Ser-Thr"/>
    <property type="match status" value="1"/>
</dbReference>
<dbReference type="Gene3D" id="1.10.510.10">
    <property type="entry name" value="Transferase(Phosphotransferase) domain 1"/>
    <property type="match status" value="1"/>
</dbReference>
<dbReference type="InterPro" id="IPR000719">
    <property type="entry name" value="Prot_kinase_dom"/>
</dbReference>
<evidence type="ECO:0000256" key="6">
    <source>
        <dbReference type="ARBA" id="ARBA00022729"/>
    </source>
</evidence>
<dbReference type="PIRSF" id="PIRSF000641">
    <property type="entry name" value="SRK"/>
    <property type="match status" value="1"/>
</dbReference>
<dbReference type="SUPFAM" id="SSF56112">
    <property type="entry name" value="Protein kinase-like (PK-like)"/>
    <property type="match status" value="1"/>
</dbReference>
<dbReference type="Gene3D" id="3.30.200.20">
    <property type="entry name" value="Phosphorylase Kinase, domain 1"/>
    <property type="match status" value="1"/>
</dbReference>
<feature type="compositionally biased region" description="Polar residues" evidence="18">
    <location>
        <begin position="1"/>
        <end position="14"/>
    </location>
</feature>
<evidence type="ECO:0000256" key="4">
    <source>
        <dbReference type="ARBA" id="ARBA00022679"/>
    </source>
</evidence>
<evidence type="ECO:0000256" key="3">
    <source>
        <dbReference type="ARBA" id="ARBA00022536"/>
    </source>
</evidence>
<evidence type="ECO:0000256" key="9">
    <source>
        <dbReference type="ARBA" id="ARBA00022840"/>
    </source>
</evidence>
<dbReference type="OrthoDB" id="1668230at2759"/>
<evidence type="ECO:0000256" key="13">
    <source>
        <dbReference type="ARBA" id="ARBA00023170"/>
    </source>
</evidence>
<dbReference type="InterPro" id="IPR011009">
    <property type="entry name" value="Kinase-like_dom_sf"/>
</dbReference>
<evidence type="ECO:0000256" key="14">
    <source>
        <dbReference type="ARBA" id="ARBA00023180"/>
    </source>
</evidence>
<dbReference type="GO" id="GO:0005524">
    <property type="term" value="F:ATP binding"/>
    <property type="evidence" value="ECO:0007669"/>
    <property type="project" value="UniProtKB-KW"/>
</dbReference>
<keyword evidence="12" id="KW-1015">Disulfide bond</keyword>
<reference evidence="21" key="1">
    <citation type="submission" date="2013-07" db="EMBL/GenBank/DDBJ databases">
        <title>The genome of Eucalyptus grandis.</title>
        <authorList>
            <person name="Schmutz J."/>
            <person name="Hayes R."/>
            <person name="Myburg A."/>
            <person name="Tuskan G."/>
            <person name="Grattapaglia D."/>
            <person name="Rokhsar D.S."/>
        </authorList>
    </citation>
    <scope>NUCLEOTIDE SEQUENCE</scope>
    <source>
        <tissue evidence="21">Leaf extractions</tissue>
    </source>
</reference>
<dbReference type="PROSITE" id="PS50011">
    <property type="entry name" value="PROTEIN_KINASE_DOM"/>
    <property type="match status" value="1"/>
</dbReference>
<protein>
    <recommendedName>
        <fullName evidence="17">Receptor-like serine/threonine-protein kinase</fullName>
        <ecNumber evidence="17">2.7.11.1</ecNumber>
    </recommendedName>
</protein>
<keyword evidence="6" id="KW-0732">Signal</keyword>
<keyword evidence="4 17" id="KW-0808">Transferase</keyword>
<dbReference type="Pfam" id="PF01453">
    <property type="entry name" value="B_lectin"/>
    <property type="match status" value="1"/>
</dbReference>